<evidence type="ECO:0000313" key="2">
    <source>
        <dbReference type="Proteomes" id="UP000186955"/>
    </source>
</evidence>
<proteinExistence type="predicted"/>
<dbReference type="Gene3D" id="3.30.70.100">
    <property type="match status" value="1"/>
</dbReference>
<dbReference type="PANTHER" id="PTHR40260:SF2">
    <property type="entry name" value="BLR8190 PROTEIN"/>
    <property type="match status" value="1"/>
</dbReference>
<comment type="caution">
    <text evidence="1">The sequence shown here is derived from an EMBL/GenBank/DDBJ whole genome shotgun (WGS) entry which is preliminary data.</text>
</comment>
<dbReference type="SUPFAM" id="SSF54909">
    <property type="entry name" value="Dimeric alpha+beta barrel"/>
    <property type="match status" value="1"/>
</dbReference>
<evidence type="ECO:0008006" key="3">
    <source>
        <dbReference type="Google" id="ProtNLM"/>
    </source>
</evidence>
<sequence length="102" mass="11508">MSSQQVVLQVIYPPSAASSFNMDYYLNSHIPMVKKRWGPQGLQSCIVTTGAKDAGYYVQTTLVWENMTSLENVKDADVVREDVKNFTDIPPYRWVGIVAYQG</sequence>
<accession>A0A1Q5TH75</accession>
<protein>
    <recommendedName>
        <fullName evidence="3">EthD domain-containing protein</fullName>
    </recommendedName>
</protein>
<gene>
    <name evidence="1" type="ORF">PENSUB_8406</name>
</gene>
<dbReference type="PANTHER" id="PTHR40260">
    <property type="entry name" value="BLR8190 PROTEIN"/>
    <property type="match status" value="1"/>
</dbReference>
<name>A0A1Q5TH75_9EURO</name>
<dbReference type="OrthoDB" id="4892971at2759"/>
<organism evidence="1 2">
    <name type="scientific">Penicillium subrubescens</name>
    <dbReference type="NCBI Taxonomy" id="1316194"/>
    <lineage>
        <taxon>Eukaryota</taxon>
        <taxon>Fungi</taxon>
        <taxon>Dikarya</taxon>
        <taxon>Ascomycota</taxon>
        <taxon>Pezizomycotina</taxon>
        <taxon>Eurotiomycetes</taxon>
        <taxon>Eurotiomycetidae</taxon>
        <taxon>Eurotiales</taxon>
        <taxon>Aspergillaceae</taxon>
        <taxon>Penicillium</taxon>
    </lineage>
</organism>
<keyword evidence="2" id="KW-1185">Reference proteome</keyword>
<dbReference type="EMBL" id="MNBE01000656">
    <property type="protein sequence ID" value="OKO99561.1"/>
    <property type="molecule type" value="Genomic_DNA"/>
</dbReference>
<dbReference type="AlphaFoldDB" id="A0A1Q5TH75"/>
<reference evidence="1 2" key="1">
    <citation type="submission" date="2016-10" db="EMBL/GenBank/DDBJ databases">
        <title>Genome sequence of the ascomycete fungus Penicillium subrubescens.</title>
        <authorList>
            <person name="De Vries R.P."/>
            <person name="Peng M."/>
            <person name="Dilokpimol A."/>
            <person name="Hilden K."/>
            <person name="Makela M.R."/>
            <person name="Grigoriev I."/>
            <person name="Riley R."/>
            <person name="Granchi Z."/>
        </authorList>
    </citation>
    <scope>NUCLEOTIDE SEQUENCE [LARGE SCALE GENOMIC DNA]</scope>
    <source>
        <strain evidence="1 2">CBS 132785</strain>
    </source>
</reference>
<dbReference type="InterPro" id="IPR011008">
    <property type="entry name" value="Dimeric_a/b-barrel"/>
</dbReference>
<dbReference type="STRING" id="1316194.A0A1Q5TH75"/>
<evidence type="ECO:0000313" key="1">
    <source>
        <dbReference type="EMBL" id="OKO99561.1"/>
    </source>
</evidence>
<dbReference type="Proteomes" id="UP000186955">
    <property type="component" value="Unassembled WGS sequence"/>
</dbReference>